<feature type="binding site" evidence="6">
    <location>
        <position position="583"/>
    </location>
    <ligand>
        <name>ATP</name>
        <dbReference type="ChEBI" id="CHEBI:30616"/>
    </ligand>
</feature>
<dbReference type="PIRSF" id="PIRSF015589">
    <property type="entry name" value="PP_kinase"/>
    <property type="match status" value="1"/>
</dbReference>
<protein>
    <recommendedName>
        <fullName evidence="6 7">Polyphosphate kinase</fullName>
        <ecNumber evidence="6 7">2.7.4.1</ecNumber>
    </recommendedName>
    <alternativeName>
        <fullName evidence="6">ATP-polyphosphate phosphotransferase</fullName>
    </alternativeName>
    <alternativeName>
        <fullName evidence="6">Polyphosphoric acid kinase</fullName>
    </alternativeName>
</protein>
<evidence type="ECO:0000256" key="3">
    <source>
        <dbReference type="ARBA" id="ARBA00022741"/>
    </source>
</evidence>
<feature type="domain" description="Polyphosphate kinase middle" evidence="8">
    <location>
        <begin position="122"/>
        <end position="297"/>
    </location>
</feature>
<feature type="binding site" evidence="6">
    <location>
        <position position="398"/>
    </location>
    <ligand>
        <name>Mg(2+)</name>
        <dbReference type="ChEBI" id="CHEBI:18420"/>
    </ligand>
</feature>
<dbReference type="Pfam" id="PF17941">
    <property type="entry name" value="PP_kinase_C_1"/>
    <property type="match status" value="1"/>
</dbReference>
<feature type="domain" description="Polyphosphate kinase C-terminal" evidence="11">
    <location>
        <begin position="325"/>
        <end position="486"/>
    </location>
</feature>
<dbReference type="InterPro" id="IPR025200">
    <property type="entry name" value="PPK_C_dom2"/>
</dbReference>
<dbReference type="Proteomes" id="UP000256599">
    <property type="component" value="Unassembled WGS sequence"/>
</dbReference>
<evidence type="ECO:0000256" key="6">
    <source>
        <dbReference type="HAMAP-Rule" id="MF_00347"/>
    </source>
</evidence>
<dbReference type="GO" id="GO:0006799">
    <property type="term" value="P:polyphosphate biosynthetic process"/>
    <property type="evidence" value="ECO:0007669"/>
    <property type="project" value="UniProtKB-UniRule"/>
</dbReference>
<dbReference type="InterPro" id="IPR036830">
    <property type="entry name" value="PP_kinase_middle_dom_sf"/>
</dbReference>
<dbReference type="InterPro" id="IPR024953">
    <property type="entry name" value="PP_kinase_middle"/>
</dbReference>
<dbReference type="RefSeq" id="WP_104700621.1">
    <property type="nucleotide sequence ID" value="NZ_FZPP01000042.1"/>
</dbReference>
<dbReference type="Gene3D" id="3.30.870.10">
    <property type="entry name" value="Endonuclease Chain A"/>
    <property type="match status" value="2"/>
</dbReference>
<comment type="cofactor">
    <cofactor evidence="6">
        <name>Mg(2+)</name>
        <dbReference type="ChEBI" id="CHEBI:18420"/>
    </cofactor>
</comment>
<evidence type="ECO:0000259" key="10">
    <source>
        <dbReference type="Pfam" id="PF13090"/>
    </source>
</evidence>
<sequence>MTINDSKMYFNRELSWLKFNTRVLNEARNTNIPLLERLKFVAIYGTNLDEFYMIRVAGLKRLYASGITEVGADKLTPLQQLKNIREYLDKEKKVLEAVFKEIQSGLASEGMYIKQVSELDNEQKKQLHEYFINYLYPVIVPVVVDSTHPFPHLNNLSFAIALRLKSLQDGSIKFAMVRISRLLSRFVEIQSGIFIAIEDIVGEFASELFGDYEIINYIPFRITRNADMEIEEEEADDFIELMSEGLKTRRKGEVVRLEVGVDKDTSLLDFINAHLKVDNKDIYIYHIPLNLNGLWELVGSKAYAHLSSAPFNPKTLPPLHGNSEILSTMEANDIVLFHPYESFDPVVNFIQSAAKDPDVLSIRMTLYRVGKNSPIVKALIQAAENNKQVTALVELKARFDEENNLHWAHSLESAGAHVIYGVPGLKVHAKIALVIKKVGNTLKKYVHLSTGNYNPSTAKIYTDISLLTCNTTFAKDAIKLFHSLSTGSCYRTKLDSLLIAPTQIKPKILELIENETKMGANGRIIMKANAFIDVDVIRALYRASMAGVKIDLIVRGICALRPGVKGISENIRVFSIVGKYLEHARIYYFKHDSVGVYFASADIMPRNLERRVEILTPSLNADMSKRLMEILQMQLSDNVQIYELQSNGEYQKPAPAQKPFSSQLAYEEYVNAIYGDSVCNDEMDKAKKLAKRMLKES</sequence>
<dbReference type="InterPro" id="IPR003414">
    <property type="entry name" value="PP_kinase"/>
</dbReference>
<dbReference type="Gene3D" id="1.20.58.310">
    <property type="entry name" value="Polyphosphate kinase N-terminal domain"/>
    <property type="match status" value="1"/>
</dbReference>
<dbReference type="NCBIfam" id="NF003921">
    <property type="entry name" value="PRK05443.2-2"/>
    <property type="match status" value="1"/>
</dbReference>
<reference evidence="12 13" key="1">
    <citation type="submission" date="2018-04" db="EMBL/GenBank/DDBJ databases">
        <title>Novel Campyloabacter and Helicobacter Species and Strains.</title>
        <authorList>
            <person name="Mannion A.J."/>
            <person name="Shen Z."/>
            <person name="Fox J.G."/>
        </authorList>
    </citation>
    <scope>NUCLEOTIDE SEQUENCE [LARGE SCALE GENOMIC DNA]</scope>
    <source>
        <strain evidence="12 13">MIT 98-6070</strain>
    </source>
</reference>
<comment type="function">
    <text evidence="6 7">Catalyzes the reversible transfer of the terminal phosphate of ATP to form a long-chain polyphosphate (polyP).</text>
</comment>
<dbReference type="SUPFAM" id="SSF143724">
    <property type="entry name" value="PHP14-like"/>
    <property type="match status" value="1"/>
</dbReference>
<dbReference type="GO" id="GO:0046872">
    <property type="term" value="F:metal ion binding"/>
    <property type="evidence" value="ECO:0007669"/>
    <property type="project" value="UniProtKB-KW"/>
</dbReference>
<keyword evidence="6" id="KW-0460">Magnesium</keyword>
<dbReference type="GO" id="GO:0009358">
    <property type="term" value="C:polyphosphate kinase complex"/>
    <property type="evidence" value="ECO:0007669"/>
    <property type="project" value="InterPro"/>
</dbReference>
<feature type="active site" description="Phosphohistidine intermediate" evidence="6">
    <location>
        <position position="428"/>
    </location>
</feature>
<evidence type="ECO:0000259" key="8">
    <source>
        <dbReference type="Pfam" id="PF02503"/>
    </source>
</evidence>
<dbReference type="GO" id="GO:0005524">
    <property type="term" value="F:ATP binding"/>
    <property type="evidence" value="ECO:0007669"/>
    <property type="project" value="UniProtKB-KW"/>
</dbReference>
<comment type="similarity">
    <text evidence="6 7">Belongs to the polyphosphate kinase 1 (PPK1) family.</text>
</comment>
<dbReference type="InterPro" id="IPR036832">
    <property type="entry name" value="PPK_N_dom_sf"/>
</dbReference>
<keyword evidence="2 6" id="KW-0808">Transferase</keyword>
<feature type="binding site" evidence="6">
    <location>
        <position position="461"/>
    </location>
    <ligand>
        <name>ATP</name>
        <dbReference type="ChEBI" id="CHEBI:30616"/>
    </ligand>
</feature>
<comment type="caution">
    <text evidence="12">The sequence shown here is derived from an EMBL/GenBank/DDBJ whole genome shotgun (WGS) entry which is preliminary data.</text>
</comment>
<dbReference type="InterPro" id="IPR025198">
    <property type="entry name" value="PPK_N_dom"/>
</dbReference>
<dbReference type="OrthoDB" id="9761456at2"/>
<dbReference type="Pfam" id="PF02503">
    <property type="entry name" value="PP_kinase"/>
    <property type="match status" value="1"/>
</dbReference>
<evidence type="ECO:0000313" key="13">
    <source>
        <dbReference type="Proteomes" id="UP000256599"/>
    </source>
</evidence>
<comment type="PTM">
    <text evidence="6 7">An intermediate of this reaction is the autophosphorylated ppk in which a phosphate is covalently linked to a histidine residue through a N-P bond.</text>
</comment>
<gene>
    <name evidence="6" type="primary">ppk</name>
    <name evidence="12" type="ORF">CQA63_08445</name>
</gene>
<evidence type="ECO:0000256" key="5">
    <source>
        <dbReference type="ARBA" id="ARBA00022840"/>
    </source>
</evidence>
<keyword evidence="4 6" id="KW-0418">Kinase</keyword>
<evidence type="ECO:0000313" key="12">
    <source>
        <dbReference type="EMBL" id="RDU59029.1"/>
    </source>
</evidence>
<dbReference type="Pfam" id="PF13090">
    <property type="entry name" value="PP_kinase_C"/>
    <property type="match status" value="1"/>
</dbReference>
<dbReference type="Pfam" id="PF13089">
    <property type="entry name" value="PP_kinase_N"/>
    <property type="match status" value="1"/>
</dbReference>
<dbReference type="Gene3D" id="3.30.1840.10">
    <property type="entry name" value="Polyphosphate kinase middle domain"/>
    <property type="match status" value="1"/>
</dbReference>
<dbReference type="PANTHER" id="PTHR30218:SF0">
    <property type="entry name" value="POLYPHOSPHATE KINASE"/>
    <property type="match status" value="1"/>
</dbReference>
<feature type="binding site" evidence="6">
    <location>
        <position position="555"/>
    </location>
    <ligand>
        <name>ATP</name>
        <dbReference type="ChEBI" id="CHEBI:30616"/>
    </ligand>
</feature>
<dbReference type="PANTHER" id="PTHR30218">
    <property type="entry name" value="POLYPHOSPHATE KINASE"/>
    <property type="match status" value="1"/>
</dbReference>
<evidence type="ECO:0000256" key="1">
    <source>
        <dbReference type="ARBA" id="ARBA00022553"/>
    </source>
</evidence>
<keyword evidence="13" id="KW-1185">Reference proteome</keyword>
<organism evidence="12 13">
    <name type="scientific">Helicobacter marmotae</name>
    <dbReference type="NCBI Taxonomy" id="152490"/>
    <lineage>
        <taxon>Bacteria</taxon>
        <taxon>Pseudomonadati</taxon>
        <taxon>Campylobacterota</taxon>
        <taxon>Epsilonproteobacteria</taxon>
        <taxon>Campylobacterales</taxon>
        <taxon>Helicobacteraceae</taxon>
        <taxon>Helicobacter</taxon>
    </lineage>
</organism>
<feature type="domain" description="Polyphosphate kinase C-terminal" evidence="10">
    <location>
        <begin position="497"/>
        <end position="663"/>
    </location>
</feature>
<evidence type="ECO:0000256" key="4">
    <source>
        <dbReference type="ARBA" id="ARBA00022777"/>
    </source>
</evidence>
<dbReference type="EC" id="2.7.4.1" evidence="6 7"/>
<dbReference type="EMBL" id="NXLR01000021">
    <property type="protein sequence ID" value="RDU59029.1"/>
    <property type="molecule type" value="Genomic_DNA"/>
</dbReference>
<keyword evidence="3 6" id="KW-0547">Nucleotide-binding</keyword>
<comment type="catalytic activity">
    <reaction evidence="6 7">
        <text>[phosphate](n) + ATP = [phosphate](n+1) + ADP</text>
        <dbReference type="Rhea" id="RHEA:19573"/>
        <dbReference type="Rhea" id="RHEA-COMP:9859"/>
        <dbReference type="Rhea" id="RHEA-COMP:14280"/>
        <dbReference type="ChEBI" id="CHEBI:16838"/>
        <dbReference type="ChEBI" id="CHEBI:30616"/>
        <dbReference type="ChEBI" id="CHEBI:456216"/>
        <dbReference type="EC" id="2.7.4.1"/>
    </reaction>
</comment>
<dbReference type="NCBIfam" id="NF003917">
    <property type="entry name" value="PRK05443.1-1"/>
    <property type="match status" value="1"/>
</dbReference>
<proteinExistence type="inferred from homology"/>
<feature type="binding site" evidence="6">
    <location>
        <position position="368"/>
    </location>
    <ligand>
        <name>Mg(2+)</name>
        <dbReference type="ChEBI" id="CHEBI:18420"/>
    </ligand>
</feature>
<dbReference type="GO" id="GO:0008976">
    <property type="term" value="F:polyphosphate kinase activity"/>
    <property type="evidence" value="ECO:0007669"/>
    <property type="project" value="UniProtKB-UniRule"/>
</dbReference>
<accession>A0A3D8I1L8</accession>
<keyword evidence="5 6" id="KW-0067">ATP-binding</keyword>
<dbReference type="HAMAP" id="MF_00347">
    <property type="entry name" value="Polyphosphate_kinase"/>
    <property type="match status" value="1"/>
</dbReference>
<dbReference type="CDD" id="cd09165">
    <property type="entry name" value="PLDc_PaPPK1_C1_like"/>
    <property type="match status" value="1"/>
</dbReference>
<dbReference type="InterPro" id="IPR041108">
    <property type="entry name" value="PP_kinase_C_1"/>
</dbReference>
<keyword evidence="6" id="KW-0479">Metal-binding</keyword>
<dbReference type="AlphaFoldDB" id="A0A3D8I1L8"/>
<keyword evidence="1 6" id="KW-0597">Phosphoprotein</keyword>
<dbReference type="SUPFAM" id="SSF140356">
    <property type="entry name" value="PPK N-terminal domain-like"/>
    <property type="match status" value="1"/>
</dbReference>
<evidence type="ECO:0000256" key="2">
    <source>
        <dbReference type="ARBA" id="ARBA00022679"/>
    </source>
</evidence>
<dbReference type="NCBIfam" id="TIGR03705">
    <property type="entry name" value="poly_P_kin"/>
    <property type="match status" value="1"/>
</dbReference>
<feature type="domain" description="Polyphosphate kinase N-terminal" evidence="9">
    <location>
        <begin position="9"/>
        <end position="113"/>
    </location>
</feature>
<evidence type="ECO:0000256" key="7">
    <source>
        <dbReference type="RuleBase" id="RU003800"/>
    </source>
</evidence>
<dbReference type="CDD" id="cd09168">
    <property type="entry name" value="PLDc_PaPPK1_C2_like"/>
    <property type="match status" value="1"/>
</dbReference>
<dbReference type="NCBIfam" id="NF003924">
    <property type="entry name" value="PRK05443.3-2"/>
    <property type="match status" value="1"/>
</dbReference>
<evidence type="ECO:0000259" key="11">
    <source>
        <dbReference type="Pfam" id="PF17941"/>
    </source>
</evidence>
<evidence type="ECO:0000259" key="9">
    <source>
        <dbReference type="Pfam" id="PF13089"/>
    </source>
</evidence>
<feature type="binding site" evidence="6">
    <location>
        <position position="47"/>
    </location>
    <ligand>
        <name>ATP</name>
        <dbReference type="ChEBI" id="CHEBI:30616"/>
    </ligand>
</feature>
<name>A0A3D8I1L8_9HELI</name>
<dbReference type="SUPFAM" id="SSF56024">
    <property type="entry name" value="Phospholipase D/nuclease"/>
    <property type="match status" value="2"/>
</dbReference>